<dbReference type="Pfam" id="PF25967">
    <property type="entry name" value="RND-MFP_C"/>
    <property type="match status" value="1"/>
</dbReference>
<feature type="coiled-coil region" evidence="5">
    <location>
        <begin position="112"/>
        <end position="170"/>
    </location>
</feature>
<dbReference type="InterPro" id="IPR006143">
    <property type="entry name" value="RND_pump_MFP"/>
</dbReference>
<dbReference type="Pfam" id="PF25917">
    <property type="entry name" value="BSH_RND"/>
    <property type="match status" value="1"/>
</dbReference>
<name>A0ABU0L8T4_XANAG</name>
<accession>A0ABU0L8T4</accession>
<dbReference type="PANTHER" id="PTHR30469">
    <property type="entry name" value="MULTIDRUG RESISTANCE PROTEIN MDTA"/>
    <property type="match status" value="1"/>
</dbReference>
<dbReference type="Pfam" id="PF25876">
    <property type="entry name" value="HH_MFP_RND"/>
    <property type="match status" value="1"/>
</dbReference>
<sequence length="415" mass="43844">MSVARSGQRRVILIGALILAALIGALVLKDRLFAPEPVKMMTARVSRGTVEETVLATGTLKPAKLVAVGAQVSGRITAIKVKLGDRLRQGDPVAEIDWVTQQNALRTSEAALASVQAQKREKEASLVLAEQTLARQKKLVAQTAVSQADFETAQAEVATTKAQIAALEAQIAEAVVAVDTARVNLGYTRITAPMDGTVLYIVSQEGQTVNASQTAPTIIILGDLETMMVRAEISEADVVRVKAGQKLYFNIIGEPDRRYEATLEFIEPAPESITSDSAVSTSTSSSSSSSKSSSSSSSSTAIYYNGIFYVPNPDGRLRTYMTAEVHIVLGRAKDVLTVPSAALSARQADGSYTVQVLGGDGQVSTRTVEVELNNKTRAEITSGLKEGETVVTGQLSAGAAPANATRRMPPPPMGL</sequence>
<evidence type="ECO:0000256" key="6">
    <source>
        <dbReference type="SAM" id="MobiDB-lite"/>
    </source>
</evidence>
<dbReference type="Gene3D" id="2.40.50.100">
    <property type="match status" value="1"/>
</dbReference>
<reference evidence="10 11" key="1">
    <citation type="submission" date="2023-07" db="EMBL/GenBank/DDBJ databases">
        <title>Genomic Encyclopedia of Type Strains, Phase IV (KMG-IV): sequencing the most valuable type-strain genomes for metagenomic binning, comparative biology and taxonomic classification.</title>
        <authorList>
            <person name="Goeker M."/>
        </authorList>
    </citation>
    <scope>NUCLEOTIDE SEQUENCE [LARGE SCALE GENOMIC DNA]</scope>
    <source>
        <strain evidence="10 11">DSM 3770</strain>
    </source>
</reference>
<proteinExistence type="inferred from homology"/>
<evidence type="ECO:0000259" key="8">
    <source>
        <dbReference type="Pfam" id="PF25917"/>
    </source>
</evidence>
<protein>
    <submittedName>
        <fullName evidence="10">Macrolide-specific efflux system membrane fusion protein</fullName>
    </submittedName>
</protein>
<dbReference type="Gene3D" id="6.10.140.1990">
    <property type="match status" value="1"/>
</dbReference>
<comment type="similarity">
    <text evidence="2">Belongs to the membrane fusion protein (MFP) (TC 8.A.1) family.</text>
</comment>
<comment type="caution">
    <text evidence="10">The sequence shown here is derived from an EMBL/GenBank/DDBJ whole genome shotgun (WGS) entry which is preliminary data.</text>
</comment>
<keyword evidence="3" id="KW-0813">Transport</keyword>
<evidence type="ECO:0000256" key="4">
    <source>
        <dbReference type="ARBA" id="ARBA00023054"/>
    </source>
</evidence>
<dbReference type="NCBIfam" id="TIGR01730">
    <property type="entry name" value="RND_mfp"/>
    <property type="match status" value="1"/>
</dbReference>
<feature type="region of interest" description="Disordered" evidence="6">
    <location>
        <begin position="396"/>
        <end position="415"/>
    </location>
</feature>
<evidence type="ECO:0000313" key="10">
    <source>
        <dbReference type="EMBL" id="MDQ0503562.1"/>
    </source>
</evidence>
<dbReference type="EMBL" id="JAUSVY010000001">
    <property type="protein sequence ID" value="MDQ0503562.1"/>
    <property type="molecule type" value="Genomic_DNA"/>
</dbReference>
<evidence type="ECO:0000256" key="1">
    <source>
        <dbReference type="ARBA" id="ARBA00004196"/>
    </source>
</evidence>
<evidence type="ECO:0000256" key="3">
    <source>
        <dbReference type="ARBA" id="ARBA00022448"/>
    </source>
</evidence>
<evidence type="ECO:0000259" key="7">
    <source>
        <dbReference type="Pfam" id="PF25876"/>
    </source>
</evidence>
<evidence type="ECO:0000256" key="2">
    <source>
        <dbReference type="ARBA" id="ARBA00009477"/>
    </source>
</evidence>
<keyword evidence="11" id="KW-1185">Reference proteome</keyword>
<feature type="domain" description="Multidrug resistance protein MdtA-like barrel-sandwich hybrid" evidence="8">
    <location>
        <begin position="66"/>
        <end position="220"/>
    </location>
</feature>
<keyword evidence="4 5" id="KW-0175">Coiled coil</keyword>
<dbReference type="InterPro" id="IPR058627">
    <property type="entry name" value="MdtA-like_C"/>
</dbReference>
<gene>
    <name evidence="10" type="ORF">QOZ94_000332</name>
</gene>
<evidence type="ECO:0000256" key="5">
    <source>
        <dbReference type="SAM" id="Coils"/>
    </source>
</evidence>
<dbReference type="Gene3D" id="2.40.420.20">
    <property type="match status" value="1"/>
</dbReference>
<organism evidence="10 11">
    <name type="scientific">Xanthobacter agilis</name>
    <dbReference type="NCBI Taxonomy" id="47492"/>
    <lineage>
        <taxon>Bacteria</taxon>
        <taxon>Pseudomonadati</taxon>
        <taxon>Pseudomonadota</taxon>
        <taxon>Alphaproteobacteria</taxon>
        <taxon>Hyphomicrobiales</taxon>
        <taxon>Xanthobacteraceae</taxon>
        <taxon>Xanthobacter</taxon>
    </lineage>
</organism>
<dbReference type="InterPro" id="IPR058624">
    <property type="entry name" value="MdtA-like_HH"/>
</dbReference>
<dbReference type="PANTHER" id="PTHR30469:SF33">
    <property type="entry name" value="SLR1207 PROTEIN"/>
    <property type="match status" value="1"/>
</dbReference>
<dbReference type="InterPro" id="IPR030190">
    <property type="entry name" value="MacA_alpha-hairpin_sf"/>
</dbReference>
<evidence type="ECO:0000313" key="11">
    <source>
        <dbReference type="Proteomes" id="UP001241747"/>
    </source>
</evidence>
<feature type="domain" description="Multidrug resistance protein MdtA-like C-terminal permuted SH3" evidence="9">
    <location>
        <begin position="334"/>
        <end position="395"/>
    </location>
</feature>
<dbReference type="Gene3D" id="2.40.30.170">
    <property type="match status" value="1"/>
</dbReference>
<dbReference type="InterPro" id="IPR058625">
    <property type="entry name" value="MdtA-like_BSH"/>
</dbReference>
<dbReference type="SUPFAM" id="SSF111369">
    <property type="entry name" value="HlyD-like secretion proteins"/>
    <property type="match status" value="1"/>
</dbReference>
<dbReference type="Proteomes" id="UP001241747">
    <property type="component" value="Unassembled WGS sequence"/>
</dbReference>
<comment type="subcellular location">
    <subcellularLocation>
        <location evidence="1">Cell envelope</location>
    </subcellularLocation>
</comment>
<evidence type="ECO:0000259" key="9">
    <source>
        <dbReference type="Pfam" id="PF25967"/>
    </source>
</evidence>
<dbReference type="RefSeq" id="WP_237346216.1">
    <property type="nucleotide sequence ID" value="NZ_JABWGX010000016.1"/>
</dbReference>
<feature type="region of interest" description="Disordered" evidence="6">
    <location>
        <begin position="274"/>
        <end position="299"/>
    </location>
</feature>
<feature type="domain" description="Multidrug resistance protein MdtA-like alpha-helical hairpin" evidence="7">
    <location>
        <begin position="112"/>
        <end position="188"/>
    </location>
</feature>